<evidence type="ECO:0000256" key="6">
    <source>
        <dbReference type="SAM" id="Phobius"/>
    </source>
</evidence>
<dbReference type="GO" id="GO:0005886">
    <property type="term" value="C:plasma membrane"/>
    <property type="evidence" value="ECO:0007669"/>
    <property type="project" value="UniProtKB-SubCell"/>
</dbReference>
<dbReference type="PANTHER" id="PTHR23537">
    <property type="match status" value="1"/>
</dbReference>
<dbReference type="Proteomes" id="UP000318937">
    <property type="component" value="Unassembled WGS sequence"/>
</dbReference>
<evidence type="ECO:0000313" key="9">
    <source>
        <dbReference type="Proteomes" id="UP000318937"/>
    </source>
</evidence>
<sequence length="264" mass="28933">MGSEKAKSIYIITGVLIALVAISFARLSYGVILPFMKDGLSISYKSAGGLGTFTSLGYLMTIMIAGNLATKWGGKNTILLGLFIICIGFFNLSITVTYWYSSVFMFLLGVGTAFVFTSLIAILIEWFPQKRGFVIGCVNSSAGIGLLFVGILVPFLTDLYPETSWRLTWKLFCIIGVFVFFLTVLFIKNPAMKETSIQPTSTANKIYTNRCVIKVGLIYGIVGMTFIIQSIFIISFMLDPGLEQQFAGQVISFSGILSIFSSPF</sequence>
<feature type="transmembrane region" description="Helical" evidence="6">
    <location>
        <begin position="133"/>
        <end position="155"/>
    </location>
</feature>
<feature type="transmembrane region" description="Helical" evidence="6">
    <location>
        <begin position="215"/>
        <end position="238"/>
    </location>
</feature>
<keyword evidence="2" id="KW-0813">Transport</keyword>
<dbReference type="InterPro" id="IPR011701">
    <property type="entry name" value="MFS"/>
</dbReference>
<feature type="transmembrane region" description="Helical" evidence="6">
    <location>
        <begin position="167"/>
        <end position="187"/>
    </location>
</feature>
<accession>A0A544TFM8</accession>
<feature type="transmembrane region" description="Helical" evidence="6">
    <location>
        <begin position="9"/>
        <end position="27"/>
    </location>
</feature>
<reference evidence="8 9" key="1">
    <citation type="submission" date="2019-05" db="EMBL/GenBank/DDBJ databases">
        <title>Psychrobacillus vulpis sp. nov., a new species isolated from feces of a red fox that inhabits in The Tablas de Daimiel Natural Park, Albacete, Spain.</title>
        <authorList>
            <person name="Rodriguez M."/>
            <person name="Reina J.C."/>
            <person name="Bejar V."/>
            <person name="Llamas I."/>
        </authorList>
    </citation>
    <scope>NUCLEOTIDE SEQUENCE [LARGE SCALE GENOMIC DNA]</scope>
    <source>
        <strain evidence="8 9">NHI-2</strain>
    </source>
</reference>
<name>A0A544TFM8_9BACI</name>
<evidence type="ECO:0000256" key="3">
    <source>
        <dbReference type="ARBA" id="ARBA00022692"/>
    </source>
</evidence>
<keyword evidence="5 6" id="KW-0472">Membrane</keyword>
<dbReference type="InterPro" id="IPR036259">
    <property type="entry name" value="MFS_trans_sf"/>
</dbReference>
<comment type="caution">
    <text evidence="8">The sequence shown here is derived from an EMBL/GenBank/DDBJ whole genome shotgun (WGS) entry which is preliminary data.</text>
</comment>
<evidence type="ECO:0000256" key="4">
    <source>
        <dbReference type="ARBA" id="ARBA00022989"/>
    </source>
</evidence>
<dbReference type="PANTHER" id="PTHR23537:SF1">
    <property type="entry name" value="SUGAR TRANSPORTER"/>
    <property type="match status" value="1"/>
</dbReference>
<dbReference type="Pfam" id="PF07690">
    <property type="entry name" value="MFS_1"/>
    <property type="match status" value="1"/>
</dbReference>
<feature type="transmembrane region" description="Helical" evidence="6">
    <location>
        <begin position="47"/>
        <end position="66"/>
    </location>
</feature>
<keyword evidence="9" id="KW-1185">Reference proteome</keyword>
<dbReference type="AlphaFoldDB" id="A0A544TFM8"/>
<dbReference type="PROSITE" id="PS50850">
    <property type="entry name" value="MFS"/>
    <property type="match status" value="1"/>
</dbReference>
<proteinExistence type="predicted"/>
<keyword evidence="3 6" id="KW-0812">Transmembrane</keyword>
<gene>
    <name evidence="8" type="ORF">FG383_07080</name>
</gene>
<organism evidence="8 9">
    <name type="scientific">Psychrobacillus soli</name>
    <dbReference type="NCBI Taxonomy" id="1543965"/>
    <lineage>
        <taxon>Bacteria</taxon>
        <taxon>Bacillati</taxon>
        <taxon>Bacillota</taxon>
        <taxon>Bacilli</taxon>
        <taxon>Bacillales</taxon>
        <taxon>Bacillaceae</taxon>
        <taxon>Psychrobacillus</taxon>
    </lineage>
</organism>
<keyword evidence="4 6" id="KW-1133">Transmembrane helix</keyword>
<evidence type="ECO:0000256" key="2">
    <source>
        <dbReference type="ARBA" id="ARBA00022448"/>
    </source>
</evidence>
<dbReference type="InterPro" id="IPR010645">
    <property type="entry name" value="MFS_4"/>
</dbReference>
<dbReference type="SUPFAM" id="SSF103473">
    <property type="entry name" value="MFS general substrate transporter"/>
    <property type="match status" value="1"/>
</dbReference>
<feature type="transmembrane region" description="Helical" evidence="6">
    <location>
        <begin position="106"/>
        <end position="126"/>
    </location>
</feature>
<evidence type="ECO:0000313" key="8">
    <source>
        <dbReference type="EMBL" id="TQR16249.1"/>
    </source>
</evidence>
<evidence type="ECO:0000256" key="1">
    <source>
        <dbReference type="ARBA" id="ARBA00004651"/>
    </source>
</evidence>
<feature type="domain" description="Major facilitator superfamily (MFS) profile" evidence="7">
    <location>
        <begin position="9"/>
        <end position="264"/>
    </location>
</feature>
<dbReference type="EMBL" id="VDGG01000012">
    <property type="protein sequence ID" value="TQR16249.1"/>
    <property type="molecule type" value="Genomic_DNA"/>
</dbReference>
<dbReference type="Gene3D" id="1.20.1250.20">
    <property type="entry name" value="MFS general substrate transporter like domains"/>
    <property type="match status" value="1"/>
</dbReference>
<comment type="subcellular location">
    <subcellularLocation>
        <location evidence="1">Cell membrane</location>
        <topology evidence="1">Multi-pass membrane protein</topology>
    </subcellularLocation>
</comment>
<dbReference type="GO" id="GO:0022857">
    <property type="term" value="F:transmembrane transporter activity"/>
    <property type="evidence" value="ECO:0007669"/>
    <property type="project" value="InterPro"/>
</dbReference>
<evidence type="ECO:0000256" key="5">
    <source>
        <dbReference type="ARBA" id="ARBA00023136"/>
    </source>
</evidence>
<evidence type="ECO:0000259" key="7">
    <source>
        <dbReference type="PROSITE" id="PS50850"/>
    </source>
</evidence>
<dbReference type="OrthoDB" id="9797953at2"/>
<protein>
    <submittedName>
        <fullName evidence="8">YbfB/YjiJ family MFS transporter</fullName>
    </submittedName>
</protein>
<dbReference type="InterPro" id="IPR020846">
    <property type="entry name" value="MFS_dom"/>
</dbReference>
<feature type="transmembrane region" description="Helical" evidence="6">
    <location>
        <begin position="78"/>
        <end position="100"/>
    </location>
</feature>